<evidence type="ECO:0000313" key="3">
    <source>
        <dbReference type="Proteomes" id="UP000664164"/>
    </source>
</evidence>
<comment type="caution">
    <text evidence="2">The sequence shown here is derived from an EMBL/GenBank/DDBJ whole genome shotgun (WGS) entry which is preliminary data.</text>
</comment>
<keyword evidence="1" id="KW-0812">Transmembrane</keyword>
<dbReference type="Proteomes" id="UP000664164">
    <property type="component" value="Unassembled WGS sequence"/>
</dbReference>
<dbReference type="AlphaFoldDB" id="A0A939KLK0"/>
<keyword evidence="1" id="KW-1133">Transmembrane helix</keyword>
<gene>
    <name evidence="2" type="ORF">J1902_04995</name>
</gene>
<keyword evidence="3" id="KW-1185">Reference proteome</keyword>
<evidence type="ECO:0000256" key="1">
    <source>
        <dbReference type="SAM" id="Phobius"/>
    </source>
</evidence>
<dbReference type="EMBL" id="JAFNLL010000007">
    <property type="protein sequence ID" value="MBO1267343.1"/>
    <property type="molecule type" value="Genomic_DNA"/>
</dbReference>
<evidence type="ECO:0000313" key="2">
    <source>
        <dbReference type="EMBL" id="MBO1267343.1"/>
    </source>
</evidence>
<name>A0A939KLK0_9MICC</name>
<feature type="transmembrane region" description="Helical" evidence="1">
    <location>
        <begin position="41"/>
        <end position="59"/>
    </location>
</feature>
<feature type="transmembrane region" description="Helical" evidence="1">
    <location>
        <begin position="101"/>
        <end position="120"/>
    </location>
</feature>
<evidence type="ECO:0008006" key="4">
    <source>
        <dbReference type="Google" id="ProtNLM"/>
    </source>
</evidence>
<accession>A0A939KLK0</accession>
<feature type="transmembrane region" description="Helical" evidence="1">
    <location>
        <begin position="66"/>
        <end position="89"/>
    </location>
</feature>
<dbReference type="RefSeq" id="WP_207615136.1">
    <property type="nucleotide sequence ID" value="NZ_JAFNLL010000007.1"/>
</dbReference>
<protein>
    <recommendedName>
        <fullName evidence="4">N-acetyl-1-D-myo-inositol-2-amino-2-deoxy-alpha-D-glucopyranoside deacetylase</fullName>
    </recommendedName>
</protein>
<reference evidence="2" key="1">
    <citation type="submission" date="2021-03" db="EMBL/GenBank/DDBJ databases">
        <title>A new species, PO-11, isolated from a karst cave deposit.</title>
        <authorList>
            <person name="Zhaoxiaoyong W."/>
        </authorList>
    </citation>
    <scope>NUCLEOTIDE SEQUENCE</scope>
    <source>
        <strain evidence="2">PO-11</strain>
    </source>
</reference>
<organism evidence="2 3">
    <name type="scientific">Arthrobacter cavernae</name>
    <dbReference type="NCBI Taxonomy" id="2817681"/>
    <lineage>
        <taxon>Bacteria</taxon>
        <taxon>Bacillati</taxon>
        <taxon>Actinomycetota</taxon>
        <taxon>Actinomycetes</taxon>
        <taxon>Micrococcales</taxon>
        <taxon>Micrococcaceae</taxon>
        <taxon>Arthrobacter</taxon>
    </lineage>
</organism>
<sequence length="125" mass="12463">MNKRVAGTARGLAAAVPAALFAALAGTALHRQSVVIAGVDVPWGAAAALVLLAAVQLWLAAWSRSLLPTAVAGIGCYAAVGALAAAGPGKQLILGDPAGNIWVYGIAGVTIAMLIVAAWLRRRSA</sequence>
<proteinExistence type="predicted"/>
<keyword evidence="1" id="KW-0472">Membrane</keyword>